<comment type="caution">
    <text evidence="1">The sequence shown here is derived from an EMBL/GenBank/DDBJ whole genome shotgun (WGS) entry which is preliminary data.</text>
</comment>
<dbReference type="Proteomes" id="UP001066276">
    <property type="component" value="Chromosome 3_2"/>
</dbReference>
<dbReference type="AlphaFoldDB" id="A0AAV7TQ76"/>
<organism evidence="1 2">
    <name type="scientific">Pleurodeles waltl</name>
    <name type="common">Iberian ribbed newt</name>
    <dbReference type="NCBI Taxonomy" id="8319"/>
    <lineage>
        <taxon>Eukaryota</taxon>
        <taxon>Metazoa</taxon>
        <taxon>Chordata</taxon>
        <taxon>Craniata</taxon>
        <taxon>Vertebrata</taxon>
        <taxon>Euteleostomi</taxon>
        <taxon>Amphibia</taxon>
        <taxon>Batrachia</taxon>
        <taxon>Caudata</taxon>
        <taxon>Salamandroidea</taxon>
        <taxon>Salamandridae</taxon>
        <taxon>Pleurodelinae</taxon>
        <taxon>Pleurodeles</taxon>
    </lineage>
</organism>
<name>A0AAV7TQ76_PLEWA</name>
<accession>A0AAV7TQ76</accession>
<sequence>MGDWFFCVAMGRLGSHLSRFSLNSPLRLRPVLRSGCCNGRLVSHNYCEQHRGLRHQVLITNQEFLAVVYLLCGVGIRLVVSDWLCKLSSAGSWL</sequence>
<evidence type="ECO:0000313" key="1">
    <source>
        <dbReference type="EMBL" id="KAJ1178059.1"/>
    </source>
</evidence>
<reference evidence="1" key="1">
    <citation type="journal article" date="2022" name="bioRxiv">
        <title>Sequencing and chromosome-scale assembly of the giantPleurodeles waltlgenome.</title>
        <authorList>
            <person name="Brown T."/>
            <person name="Elewa A."/>
            <person name="Iarovenko S."/>
            <person name="Subramanian E."/>
            <person name="Araus A.J."/>
            <person name="Petzold A."/>
            <person name="Susuki M."/>
            <person name="Suzuki K.-i.T."/>
            <person name="Hayashi T."/>
            <person name="Toyoda A."/>
            <person name="Oliveira C."/>
            <person name="Osipova E."/>
            <person name="Leigh N.D."/>
            <person name="Simon A."/>
            <person name="Yun M.H."/>
        </authorList>
    </citation>
    <scope>NUCLEOTIDE SEQUENCE</scope>
    <source>
        <strain evidence="1">20211129_DDA</strain>
        <tissue evidence="1">Liver</tissue>
    </source>
</reference>
<gene>
    <name evidence="1" type="ORF">NDU88_003308</name>
</gene>
<keyword evidence="2" id="KW-1185">Reference proteome</keyword>
<protein>
    <submittedName>
        <fullName evidence="1">Uncharacterized protein</fullName>
    </submittedName>
</protein>
<evidence type="ECO:0000313" key="2">
    <source>
        <dbReference type="Proteomes" id="UP001066276"/>
    </source>
</evidence>
<proteinExistence type="predicted"/>
<dbReference type="EMBL" id="JANPWB010000006">
    <property type="protein sequence ID" value="KAJ1178059.1"/>
    <property type="molecule type" value="Genomic_DNA"/>
</dbReference>